<protein>
    <submittedName>
        <fullName evidence="6">Patatin-like phospholipase family protein</fullName>
    </submittedName>
</protein>
<dbReference type="Proteomes" id="UP001501521">
    <property type="component" value="Unassembled WGS sequence"/>
</dbReference>
<gene>
    <name evidence="6" type="ORF">GCM10025789_26700</name>
</gene>
<keyword evidence="1 4" id="KW-0378">Hydrolase</keyword>
<dbReference type="PANTHER" id="PTHR14226:SF25">
    <property type="entry name" value="PHOSPHOESTERASE"/>
    <property type="match status" value="1"/>
</dbReference>
<evidence type="ECO:0000313" key="6">
    <source>
        <dbReference type="EMBL" id="GAA4905972.1"/>
    </source>
</evidence>
<dbReference type="Gene3D" id="3.40.1090.10">
    <property type="entry name" value="Cytosolic phospholipase A2 catalytic domain"/>
    <property type="match status" value="2"/>
</dbReference>
<evidence type="ECO:0000256" key="3">
    <source>
        <dbReference type="ARBA" id="ARBA00023098"/>
    </source>
</evidence>
<accession>A0ABP9FL53</accession>
<feature type="short sequence motif" description="DGA/G" evidence="4">
    <location>
        <begin position="171"/>
        <end position="173"/>
    </location>
</feature>
<feature type="domain" description="PNPLA" evidence="5">
    <location>
        <begin position="13"/>
        <end position="186"/>
    </location>
</feature>
<reference evidence="7" key="1">
    <citation type="journal article" date="2019" name="Int. J. Syst. Evol. Microbiol.">
        <title>The Global Catalogue of Microorganisms (GCM) 10K type strain sequencing project: providing services to taxonomists for standard genome sequencing and annotation.</title>
        <authorList>
            <consortium name="The Broad Institute Genomics Platform"/>
            <consortium name="The Broad Institute Genome Sequencing Center for Infectious Disease"/>
            <person name="Wu L."/>
            <person name="Ma J."/>
        </authorList>
    </citation>
    <scope>NUCLEOTIDE SEQUENCE [LARGE SCALE GENOMIC DNA]</scope>
    <source>
        <strain evidence="7">JCM 19125</strain>
    </source>
</reference>
<comment type="caution">
    <text evidence="6">The sequence shown here is derived from an EMBL/GenBank/DDBJ whole genome shotgun (WGS) entry which is preliminary data.</text>
</comment>
<feature type="short sequence motif" description="GXSXG" evidence="4">
    <location>
        <begin position="44"/>
        <end position="48"/>
    </location>
</feature>
<keyword evidence="2 4" id="KW-0442">Lipid degradation</keyword>
<dbReference type="InterPro" id="IPR037483">
    <property type="entry name" value="YjjU-like"/>
</dbReference>
<keyword evidence="3 4" id="KW-0443">Lipid metabolism</keyword>
<comment type="caution">
    <text evidence="4">Lacks conserved residue(s) required for the propagation of feature annotation.</text>
</comment>
<sequence length="303" mass="33895">MSELTSNVTDTALIFEGGGMRASFSSGVVSVLLEAGIHADWVGGISAGSSCVANYLSRDAPRAEKSFVDFAAEPEFGNWRTWLQGKGMFNAEWIYERTSLPHQALPYDWETFQGNPARVAIGAMRCHDGEMVYWGREDIHRMYDLMKRVRASSTMPFFMPLATVDGEVYCDGALGPTGGFALDAAKAAGFEKFLVVMTRTRGYRKPPARFPHGYRRLFRQYPSIAHGVLERPANYNRTLGELFELERQGRAYLVFPERMPISNSERRVPVLRSVLHAAREQTHRELDAIRDFLGLEGAGDGGR</sequence>
<evidence type="ECO:0000313" key="7">
    <source>
        <dbReference type="Proteomes" id="UP001501521"/>
    </source>
</evidence>
<dbReference type="InterPro" id="IPR002641">
    <property type="entry name" value="PNPLA_dom"/>
</dbReference>
<dbReference type="CDD" id="cd07208">
    <property type="entry name" value="Pat_hypo_Ecoli_yjju_like"/>
    <property type="match status" value="1"/>
</dbReference>
<dbReference type="Pfam" id="PF01734">
    <property type="entry name" value="Patatin"/>
    <property type="match status" value="1"/>
</dbReference>
<dbReference type="Pfam" id="PF19890">
    <property type="entry name" value="DUF6363"/>
    <property type="match status" value="1"/>
</dbReference>
<dbReference type="RefSeq" id="WP_345583702.1">
    <property type="nucleotide sequence ID" value="NZ_BAABLV010000039.1"/>
</dbReference>
<evidence type="ECO:0000256" key="4">
    <source>
        <dbReference type="PROSITE-ProRule" id="PRU01161"/>
    </source>
</evidence>
<proteinExistence type="predicted"/>
<dbReference type="InterPro" id="IPR045943">
    <property type="entry name" value="DUF6363"/>
</dbReference>
<dbReference type="InterPro" id="IPR050301">
    <property type="entry name" value="NTE"/>
</dbReference>
<feature type="active site" description="Nucleophile" evidence="4">
    <location>
        <position position="46"/>
    </location>
</feature>
<dbReference type="InterPro" id="IPR016035">
    <property type="entry name" value="Acyl_Trfase/lysoPLipase"/>
</dbReference>
<organism evidence="6 7">
    <name type="scientific">Tessaracoccus lubricantis</name>
    <dbReference type="NCBI Taxonomy" id="545543"/>
    <lineage>
        <taxon>Bacteria</taxon>
        <taxon>Bacillati</taxon>
        <taxon>Actinomycetota</taxon>
        <taxon>Actinomycetes</taxon>
        <taxon>Propionibacteriales</taxon>
        <taxon>Propionibacteriaceae</taxon>
        <taxon>Tessaracoccus</taxon>
    </lineage>
</organism>
<evidence type="ECO:0000256" key="2">
    <source>
        <dbReference type="ARBA" id="ARBA00022963"/>
    </source>
</evidence>
<evidence type="ECO:0000256" key="1">
    <source>
        <dbReference type="ARBA" id="ARBA00022801"/>
    </source>
</evidence>
<keyword evidence="7" id="KW-1185">Reference proteome</keyword>
<name>A0ABP9FL53_9ACTN</name>
<dbReference type="SUPFAM" id="SSF52151">
    <property type="entry name" value="FabD/lysophospholipase-like"/>
    <property type="match status" value="1"/>
</dbReference>
<dbReference type="EMBL" id="BAABLV010000039">
    <property type="protein sequence ID" value="GAA4905972.1"/>
    <property type="molecule type" value="Genomic_DNA"/>
</dbReference>
<evidence type="ECO:0000259" key="5">
    <source>
        <dbReference type="PROSITE" id="PS51635"/>
    </source>
</evidence>
<dbReference type="PROSITE" id="PS51635">
    <property type="entry name" value="PNPLA"/>
    <property type="match status" value="1"/>
</dbReference>
<dbReference type="PANTHER" id="PTHR14226">
    <property type="entry name" value="NEUROPATHY TARGET ESTERASE/SWISS CHEESE D.MELANOGASTER"/>
    <property type="match status" value="1"/>
</dbReference>
<feature type="active site" description="Proton acceptor" evidence="4">
    <location>
        <position position="171"/>
    </location>
</feature>